<name>A0A6M4H0H0_9PROT</name>
<accession>A0A6M4H0H0</accession>
<evidence type="ECO:0000313" key="3">
    <source>
        <dbReference type="Proteomes" id="UP000501534"/>
    </source>
</evidence>
<organism evidence="2 3">
    <name type="scientific">Usitatibacter rugosus</name>
    <dbReference type="NCBI Taxonomy" id="2732067"/>
    <lineage>
        <taxon>Bacteria</taxon>
        <taxon>Pseudomonadati</taxon>
        <taxon>Pseudomonadota</taxon>
        <taxon>Betaproteobacteria</taxon>
        <taxon>Nitrosomonadales</taxon>
        <taxon>Usitatibacteraceae</taxon>
        <taxon>Usitatibacter</taxon>
    </lineage>
</organism>
<keyword evidence="1" id="KW-1133">Transmembrane helix</keyword>
<gene>
    <name evidence="2" type="ORF">DSM104443_04093</name>
</gene>
<keyword evidence="1" id="KW-0472">Membrane</keyword>
<reference evidence="2 3" key="1">
    <citation type="submission" date="2020-04" db="EMBL/GenBank/DDBJ databases">
        <title>Usitatibacter rugosus gen. nov., sp. nov. and Usitatibacter palustris sp. nov., novel members of Usitatibacteraceae fam. nov. within the order Nitrosomonadales isolated from soil.</title>
        <authorList>
            <person name="Huber K.J."/>
            <person name="Neumann-Schaal M."/>
            <person name="Geppert A."/>
            <person name="Luckner M."/>
            <person name="Wanner G."/>
            <person name="Overmann J."/>
        </authorList>
    </citation>
    <scope>NUCLEOTIDE SEQUENCE [LARGE SCALE GENOMIC DNA]</scope>
    <source>
        <strain evidence="2 3">0125_3</strain>
    </source>
</reference>
<dbReference type="EMBL" id="CP053069">
    <property type="protein sequence ID" value="QJR12999.1"/>
    <property type="molecule type" value="Genomic_DNA"/>
</dbReference>
<evidence type="ECO:0000256" key="1">
    <source>
        <dbReference type="SAM" id="Phobius"/>
    </source>
</evidence>
<sequence length="36" mass="3708">MTLIQALGPNVTTVAIFFGVLSVSLAAVVIALLSDY</sequence>
<proteinExistence type="predicted"/>
<keyword evidence="3" id="KW-1185">Reference proteome</keyword>
<dbReference type="KEGG" id="uru:DSM104443_04093"/>
<keyword evidence="1" id="KW-0812">Transmembrane</keyword>
<evidence type="ECO:0000313" key="2">
    <source>
        <dbReference type="EMBL" id="QJR12999.1"/>
    </source>
</evidence>
<dbReference type="Proteomes" id="UP000501534">
    <property type="component" value="Chromosome"/>
</dbReference>
<feature type="transmembrane region" description="Helical" evidence="1">
    <location>
        <begin position="12"/>
        <end position="33"/>
    </location>
</feature>
<dbReference type="AlphaFoldDB" id="A0A6M4H0H0"/>
<protein>
    <submittedName>
        <fullName evidence="2">Uncharacterized protein</fullName>
    </submittedName>
</protein>